<dbReference type="EMBL" id="BAABAL010000013">
    <property type="protein sequence ID" value="GAA4011358.1"/>
    <property type="molecule type" value="Genomic_DNA"/>
</dbReference>
<dbReference type="SUPFAM" id="SSF48264">
    <property type="entry name" value="Cytochrome P450"/>
    <property type="match status" value="1"/>
</dbReference>
<dbReference type="InterPro" id="IPR001128">
    <property type="entry name" value="Cyt_P450"/>
</dbReference>
<dbReference type="Gene3D" id="1.10.630.10">
    <property type="entry name" value="Cytochrome P450"/>
    <property type="match status" value="1"/>
</dbReference>
<dbReference type="Proteomes" id="UP001501747">
    <property type="component" value="Unassembled WGS sequence"/>
</dbReference>
<dbReference type="Gene3D" id="1.10.600.10">
    <property type="entry name" value="Farnesyl Diphosphate Synthase"/>
    <property type="match status" value="1"/>
</dbReference>
<evidence type="ECO:0000313" key="3">
    <source>
        <dbReference type="EMBL" id="GAA4011358.1"/>
    </source>
</evidence>
<dbReference type="InterPro" id="IPR017972">
    <property type="entry name" value="Cyt_P450_CS"/>
</dbReference>
<dbReference type="RefSeq" id="WP_344876411.1">
    <property type="nucleotide sequence ID" value="NZ_BAABAL010000013.1"/>
</dbReference>
<evidence type="ECO:0000256" key="2">
    <source>
        <dbReference type="ARBA" id="ARBA00023239"/>
    </source>
</evidence>
<evidence type="ECO:0000256" key="1">
    <source>
        <dbReference type="ARBA" id="ARBA00010617"/>
    </source>
</evidence>
<evidence type="ECO:0000313" key="4">
    <source>
        <dbReference type="Proteomes" id="UP001501747"/>
    </source>
</evidence>
<dbReference type="Pfam" id="PF00067">
    <property type="entry name" value="p450"/>
    <property type="match status" value="1"/>
</dbReference>
<dbReference type="SFLD" id="SFLDG01020">
    <property type="entry name" value="Terpene_Cyclase_Like_2"/>
    <property type="match status" value="1"/>
</dbReference>
<dbReference type="SFLD" id="SFLDS00005">
    <property type="entry name" value="Isoprenoid_Synthase_Type_I"/>
    <property type="match status" value="1"/>
</dbReference>
<evidence type="ECO:0008006" key="5">
    <source>
        <dbReference type="Google" id="ProtNLM"/>
    </source>
</evidence>
<dbReference type="InterPro" id="IPR008949">
    <property type="entry name" value="Isoprenoid_synthase_dom_sf"/>
</dbReference>
<dbReference type="InterPro" id="IPR034686">
    <property type="entry name" value="Terpene_cyclase-like_2"/>
</dbReference>
<sequence>MSSSSLVSSDSFTVPDVRLPFHAPSPRPDGEELRARAIHWGERHGLIGPRGGQRLAETSLLGLGVALTGTAPAAGAAVLMDWFLWAVVLDDRIDDGPWAENGVLDRFTEAVRAVTGGEQDDLRDPMVTVLAQDLWPRTASLADSAWLERLRAHLLQHLDAQRELVRIRSTTTDIGVDDYVLLRRHTFGALLFFDLIEAADGTEPHREALREQAADIVSWTNDIHSVAKDMVLGERFNLVTVLAHERGLTLQAAVDAANAMLTTAANTFARQPATRRLEEVMSACADWHRTTSRYHLQAGVPEQRTVHSGQTPPTLKSRQFEVDPHPLYERLRAHHPLTYDEPTDTWLLSRHGDVRAALTDSRFTNANYTWQISPLLGHSLISMDGREHTAHRALLTPQFRSRALAVLHESITEVAASLVEGLREHADGNGGRVDLVEHFSGPLPVRVIARVLGLPADTAEQVERMRGWTRVGFSYLGNYRQDPGMLTYGLASRDTFYDYLRPHLEARRADPGDDLISAMFSSEVDGQPLSAEYVRGCCAILLTAGSETSTAGLTNMIVNVLDEPGVRDAVLGDPELLDRALVETLRRDPPTHVVLRQAAEAVELPSGTVPAGATVACLIGSANRDPRRFERPDEFDLHRPDGLDREYSAASSHVAFGAGRHFCLGSHLVRAELTTGVRALLEAFPDLRWASGSAPVPTGFIKRCPPRLDVIL</sequence>
<dbReference type="Pfam" id="PF19086">
    <property type="entry name" value="Terpene_syn_C_2"/>
    <property type="match status" value="1"/>
</dbReference>
<dbReference type="PANTHER" id="PTHR46696">
    <property type="entry name" value="P450, PUTATIVE (EUROFUNG)-RELATED"/>
    <property type="match status" value="1"/>
</dbReference>
<gene>
    <name evidence="3" type="ORF">GCM10022247_37170</name>
</gene>
<comment type="similarity">
    <text evidence="1">Belongs to the cytochrome P450 family.</text>
</comment>
<organism evidence="3 4">
    <name type="scientific">Allokutzneria multivorans</name>
    <dbReference type="NCBI Taxonomy" id="1142134"/>
    <lineage>
        <taxon>Bacteria</taxon>
        <taxon>Bacillati</taxon>
        <taxon>Actinomycetota</taxon>
        <taxon>Actinomycetes</taxon>
        <taxon>Pseudonocardiales</taxon>
        <taxon>Pseudonocardiaceae</taxon>
        <taxon>Allokutzneria</taxon>
    </lineage>
</organism>
<keyword evidence="4" id="KW-1185">Reference proteome</keyword>
<reference evidence="4" key="1">
    <citation type="journal article" date="2019" name="Int. J. Syst. Evol. Microbiol.">
        <title>The Global Catalogue of Microorganisms (GCM) 10K type strain sequencing project: providing services to taxonomists for standard genome sequencing and annotation.</title>
        <authorList>
            <consortium name="The Broad Institute Genomics Platform"/>
            <consortium name="The Broad Institute Genome Sequencing Center for Infectious Disease"/>
            <person name="Wu L."/>
            <person name="Ma J."/>
        </authorList>
    </citation>
    <scope>NUCLEOTIDE SEQUENCE [LARGE SCALE GENOMIC DNA]</scope>
    <source>
        <strain evidence="4">JCM 17342</strain>
    </source>
</reference>
<dbReference type="InterPro" id="IPR002397">
    <property type="entry name" value="Cyt_P450_B"/>
</dbReference>
<dbReference type="PANTHER" id="PTHR46696:SF3">
    <property type="entry name" value="PULCHERRIMINIC ACID SYNTHASE"/>
    <property type="match status" value="1"/>
</dbReference>
<name>A0ABP7SG89_9PSEU</name>
<accession>A0ABP7SG89</accession>
<dbReference type="InterPro" id="IPR036396">
    <property type="entry name" value="Cyt_P450_sf"/>
</dbReference>
<dbReference type="PRINTS" id="PR00359">
    <property type="entry name" value="BP450"/>
</dbReference>
<dbReference type="PROSITE" id="PS00086">
    <property type="entry name" value="CYTOCHROME_P450"/>
    <property type="match status" value="1"/>
</dbReference>
<protein>
    <recommendedName>
        <fullName evidence="5">Cytochrome P450</fullName>
    </recommendedName>
</protein>
<comment type="caution">
    <text evidence="3">The sequence shown here is derived from an EMBL/GenBank/DDBJ whole genome shotgun (WGS) entry which is preliminary data.</text>
</comment>
<keyword evidence="2" id="KW-0456">Lyase</keyword>
<dbReference type="SUPFAM" id="SSF48576">
    <property type="entry name" value="Terpenoid synthases"/>
    <property type="match status" value="1"/>
</dbReference>
<proteinExistence type="inferred from homology"/>